<evidence type="ECO:0000313" key="3">
    <source>
        <dbReference type="EMBL" id="AQS47424.1"/>
    </source>
</evidence>
<sequence>MPARLIVVSNRIPSEATPSGGLVVALHEALREKGGIWIGAHPEVGSEEPALIDMGGTQYDKLAFRLTEEDREAYYLGFANSVLWPIAHHRTDLVEINRSFDEGYLRVNRRIAQQMAEVISPEDHIWIHDYHFFPLAEELRSLGVTNRIGFFLHIPFPNITDLDVLPDPPAFARWLAHYDLVGLQTRADVARCLEMFRADPRAEMLPDGAIKFGAQEVSVRSFPIGISAESFARAAQDCAPPPAHELFGDAYVIGVDRLDYSKGLPQRFRAFERYLESYDTGPRASLVQIAPPSRESVRAYQEITADLQQIAGQVNGRFGEVHWAPIRFLHRPVPRDEIAGLLRGARAALVTPLADGMNLVAKEYVAAQDPEDPGVLVLSRFAGAAEDMTEALLVNPHDVDETAAAIRRALTMPLEERQARHTACLKVVEATDTRIWARSFLNRLAACTPALRITGRAAEWLRDEEEGREFDPGAHRSISKEEV</sequence>
<accession>A0ABM6IF68</accession>
<dbReference type="CDD" id="cd03788">
    <property type="entry name" value="GT20_TPS"/>
    <property type="match status" value="1"/>
</dbReference>
<dbReference type="Proteomes" id="UP000185622">
    <property type="component" value="Chromosome"/>
</dbReference>
<keyword evidence="4" id="KW-1185">Reference proteome</keyword>
<dbReference type="SUPFAM" id="SSF53756">
    <property type="entry name" value="UDP-Glycosyltransferase/glycogen phosphorylase"/>
    <property type="match status" value="1"/>
</dbReference>
<dbReference type="Pfam" id="PF00982">
    <property type="entry name" value="Glyco_transf_20"/>
    <property type="match status" value="1"/>
</dbReference>
<gene>
    <name evidence="3" type="ORF">BMG03_06145</name>
</gene>
<evidence type="ECO:0000256" key="2">
    <source>
        <dbReference type="SAM" id="MobiDB-lite"/>
    </source>
</evidence>
<protein>
    <submittedName>
        <fullName evidence="3">Trehalose-6-phosphate synthase</fullName>
    </submittedName>
</protein>
<dbReference type="Gene3D" id="3.40.50.2000">
    <property type="entry name" value="Glycogen Phosphorylase B"/>
    <property type="match status" value="2"/>
</dbReference>
<dbReference type="InterPro" id="IPR001830">
    <property type="entry name" value="Glyco_trans_20"/>
</dbReference>
<feature type="region of interest" description="Disordered" evidence="2">
    <location>
        <begin position="464"/>
        <end position="483"/>
    </location>
</feature>
<dbReference type="EMBL" id="CP019437">
    <property type="protein sequence ID" value="AQS47424.1"/>
    <property type="molecule type" value="Genomic_DNA"/>
</dbReference>
<evidence type="ECO:0000256" key="1">
    <source>
        <dbReference type="ARBA" id="ARBA00008799"/>
    </source>
</evidence>
<reference evidence="3 4" key="1">
    <citation type="submission" date="2017-01" db="EMBL/GenBank/DDBJ databases">
        <title>The complete genome sequence of a sulfur-oxidizing marine bacterium Thioclava sp. 25B10_4T.</title>
        <authorList>
            <person name="Liu Y."/>
            <person name="Lai Q."/>
            <person name="Shao Z."/>
        </authorList>
    </citation>
    <scope>NUCLEOTIDE SEQUENCE [LARGE SCALE GENOMIC DNA]</scope>
    <source>
        <strain evidence="3 4">25B10_4</strain>
    </source>
</reference>
<dbReference type="RefSeq" id="WP_075776300.1">
    <property type="nucleotide sequence ID" value="NZ_CP019437.1"/>
</dbReference>
<feature type="compositionally biased region" description="Basic and acidic residues" evidence="2">
    <location>
        <begin position="469"/>
        <end position="483"/>
    </location>
</feature>
<dbReference type="PANTHER" id="PTHR10788">
    <property type="entry name" value="TREHALOSE-6-PHOSPHATE SYNTHASE"/>
    <property type="match status" value="1"/>
</dbReference>
<dbReference type="PANTHER" id="PTHR10788:SF106">
    <property type="entry name" value="BCDNA.GH08860"/>
    <property type="match status" value="1"/>
</dbReference>
<evidence type="ECO:0000313" key="4">
    <source>
        <dbReference type="Proteomes" id="UP000185622"/>
    </source>
</evidence>
<name>A0ABM6IF68_9RHOB</name>
<comment type="similarity">
    <text evidence="1">Belongs to the glycosyltransferase 20 family.</text>
</comment>
<organism evidence="3 4">
    <name type="scientific">Thioclava nitratireducens</name>
    <dbReference type="NCBI Taxonomy" id="1915078"/>
    <lineage>
        <taxon>Bacteria</taxon>
        <taxon>Pseudomonadati</taxon>
        <taxon>Pseudomonadota</taxon>
        <taxon>Alphaproteobacteria</taxon>
        <taxon>Rhodobacterales</taxon>
        <taxon>Paracoccaceae</taxon>
        <taxon>Thioclava</taxon>
    </lineage>
</organism>
<proteinExistence type="inferred from homology"/>